<name>L1LEX4_THEEQ</name>
<reference evidence="3 4" key="1">
    <citation type="journal article" date="2012" name="BMC Genomics">
        <title>Comparative genomic analysis and phylogenetic position of Theileria equi.</title>
        <authorList>
            <person name="Kappmeyer L.S."/>
            <person name="Thiagarajan M."/>
            <person name="Herndon D.R."/>
            <person name="Ramsay J.D."/>
            <person name="Caler E."/>
            <person name="Djikeng A."/>
            <person name="Gillespie J.J."/>
            <person name="Lau A.O."/>
            <person name="Roalson E.H."/>
            <person name="Silva J.C."/>
            <person name="Silva M.G."/>
            <person name="Suarez C.E."/>
            <person name="Ueti M.W."/>
            <person name="Nene V.M."/>
            <person name="Mealey R.H."/>
            <person name="Knowles D.P."/>
            <person name="Brayton K.A."/>
        </authorList>
    </citation>
    <scope>NUCLEOTIDE SEQUENCE [LARGE SCALE GENOMIC DNA]</scope>
    <source>
        <strain evidence="3 4">WA</strain>
    </source>
</reference>
<dbReference type="EMBL" id="ACOU01000002">
    <property type="protein sequence ID" value="EKX73775.1"/>
    <property type="molecule type" value="Genomic_DNA"/>
</dbReference>
<dbReference type="AlphaFoldDB" id="L1LEX4"/>
<gene>
    <name evidence="3" type="ORF">BEWA_038120</name>
</gene>
<comment type="caution">
    <text evidence="3">The sequence shown here is derived from an EMBL/GenBank/DDBJ whole genome shotgun (WGS) entry which is preliminary data.</text>
</comment>
<keyword evidence="1" id="KW-0175">Coiled coil</keyword>
<evidence type="ECO:0000313" key="3">
    <source>
        <dbReference type="EMBL" id="EKX73775.1"/>
    </source>
</evidence>
<proteinExistence type="predicted"/>
<feature type="region of interest" description="Disordered" evidence="2">
    <location>
        <begin position="73"/>
        <end position="93"/>
    </location>
</feature>
<feature type="coiled-coil region" evidence="1">
    <location>
        <begin position="1087"/>
        <end position="1114"/>
    </location>
</feature>
<dbReference type="VEuPathDB" id="PiroplasmaDB:BEWA_038120"/>
<dbReference type="GeneID" id="15803139"/>
<evidence type="ECO:0000256" key="2">
    <source>
        <dbReference type="SAM" id="MobiDB-lite"/>
    </source>
</evidence>
<dbReference type="RefSeq" id="XP_004833227.1">
    <property type="nucleotide sequence ID" value="XM_004833170.1"/>
</dbReference>
<organism evidence="3 4">
    <name type="scientific">Theileria equi strain WA</name>
    <dbReference type="NCBI Taxonomy" id="1537102"/>
    <lineage>
        <taxon>Eukaryota</taxon>
        <taxon>Sar</taxon>
        <taxon>Alveolata</taxon>
        <taxon>Apicomplexa</taxon>
        <taxon>Aconoidasida</taxon>
        <taxon>Piroplasmida</taxon>
        <taxon>Theileriidae</taxon>
        <taxon>Theileria</taxon>
    </lineage>
</organism>
<evidence type="ECO:0000313" key="4">
    <source>
        <dbReference type="Proteomes" id="UP000031512"/>
    </source>
</evidence>
<accession>L1LEX4</accession>
<keyword evidence="4" id="KW-1185">Reference proteome</keyword>
<dbReference type="OrthoDB" id="361700at2759"/>
<sequence length="1168" mass="135378">MDFFRQLNKNVQQSFSILNEGILITNGILDIKNNHLPYLLQLSLLESRKRHGSKRCCLFDEYYQYEDSTDLDPTSPAHFQDSTPKSPFNKDEELKDKSGSIITTKDDRELTPVDGKVCILKENCLLRKITLSQYKESIEFIKNFLDTLQNVLSHSTAASRNLVETQATPVLYDISRLVDVLKFIKDCGSRLDTIFENKFDIYKLLLSIITSSLKQLNTIVQYPPSLLSLKQEDIEYDNCRIEELKYDSVLNDPDAGNYTDFDLIGSLTIIHMDDSEKQELDQYLSFIDSITQFSSNAKTLFHSLHICFEDHDPTCNELTYELLALLQKLFTYNDINWNISRKNSNILYLRKRFEYYSCNFYLCHNGICYDCGKQMKLPGRTNSECSIIYCDCFNAWSMNNINNPSDISGEVVGNDGTNIKLLLDIVRYIKESDVKTIVIELILQFFIHINSFESYFYLNGGINVILDILDNFYTDQFYLWHSSLSQIRNETISDQNAFIDGNDIKILTTFAPGTVDSLLIIHHMLQQNTLEQEKNIIQCVVKYAEVLLQIFTFYKCSFGTFESTSIVPQVLYLVLDTCIWLLIPNSSGMIVNYNSSTLEIIYRVSEVFNFDNEDVWKVMAGELLQLSIFSFIILLNNAKFGANFDSSILYKLSSFLTLLFWASGSLYTSYDEKSVLNTLLHPIPQNHPVYKYMFLELHKKESSFQIPDSESIKLLHELRLMTFNNVDTSAALHLTICLLDDLSLYVPDSLRKCILDSCAKLGIFESTLSGDLCKYVSLVYNDFLVVLGNEIDFPDDEKILDSYQNFIKMYVDILIALFLRNQVDSSNIKFAEGGPLYLILKALKLIVKIISTDYNPIFEHFILSFLKFLFFFVFSGREDLVFDYGPLLDLIFLDKTTSTLSNGILSIILSFLIAKDFIQINRKISLVIPKLARNINLLYSSKEVQSAEFLLMETDIIVPIDSLSLQFEDVYNRFLKEMGSMHVTNIISLLFWYRNDYFGFSFPPYIYKCITLFRIYLHSHVFDFITRKFLPDAFFTSAFLSDSEVRTMDALKSVQMREMQFSHEKIKRLEQQLRILSNFHHLSDLHFKQVNDRISFLEEENKILRLNVDKTTDNYIKENIALKTQLATNILKYQKLENKHNELLKYIGSLSQHNTKDNAKASYKLQKN</sequence>
<evidence type="ECO:0000256" key="1">
    <source>
        <dbReference type="SAM" id="Coils"/>
    </source>
</evidence>
<dbReference type="eggNOG" id="ENOG502TN2N">
    <property type="taxonomic scope" value="Eukaryota"/>
</dbReference>
<dbReference type="KEGG" id="beq:BEWA_038120"/>
<dbReference type="Proteomes" id="UP000031512">
    <property type="component" value="Unassembled WGS sequence"/>
</dbReference>
<protein>
    <submittedName>
        <fullName evidence="3">Uncharacterized protein</fullName>
    </submittedName>
</protein>